<evidence type="ECO:0000313" key="3">
    <source>
        <dbReference type="EMBL" id="SFE78600.1"/>
    </source>
</evidence>
<gene>
    <name evidence="3" type="ORF">SAMN03003324_01456</name>
</gene>
<dbReference type="InterPro" id="IPR046980">
    <property type="entry name" value="KefG/KefF"/>
</dbReference>
<proteinExistence type="predicted"/>
<dbReference type="PANTHER" id="PTHR47307:SF1">
    <property type="entry name" value="GLUTATHIONE-REGULATED POTASSIUM-EFFLUX SYSTEM ANCILLARY PROTEIN KEFG"/>
    <property type="match status" value="1"/>
</dbReference>
<dbReference type="GO" id="GO:0009055">
    <property type="term" value="F:electron transfer activity"/>
    <property type="evidence" value="ECO:0007669"/>
    <property type="project" value="TreeGrafter"/>
</dbReference>
<accession>A0A1I2DF64</accession>
<dbReference type="PANTHER" id="PTHR47307">
    <property type="entry name" value="GLUTATHIONE-REGULATED POTASSIUM-EFFLUX SYSTEM ANCILLARY PROTEIN KEFG"/>
    <property type="match status" value="1"/>
</dbReference>
<feature type="domain" description="Flavodoxin-like fold" evidence="2">
    <location>
        <begin position="23"/>
        <end position="185"/>
    </location>
</feature>
<name>A0A1I2DF64_9SPHI</name>
<dbReference type="Gene3D" id="3.40.50.360">
    <property type="match status" value="1"/>
</dbReference>
<dbReference type="SUPFAM" id="SSF52218">
    <property type="entry name" value="Flavoproteins"/>
    <property type="match status" value="1"/>
</dbReference>
<dbReference type="GO" id="GO:0003955">
    <property type="term" value="F:NAD(P)H dehydrogenase (quinone) activity"/>
    <property type="evidence" value="ECO:0007669"/>
    <property type="project" value="TreeGrafter"/>
</dbReference>
<dbReference type="InterPro" id="IPR003680">
    <property type="entry name" value="Flavodoxin_fold"/>
</dbReference>
<organism evidence="3 4">
    <name type="scientific">Pedobacter antarcticus</name>
    <dbReference type="NCBI Taxonomy" id="34086"/>
    <lineage>
        <taxon>Bacteria</taxon>
        <taxon>Pseudomonadati</taxon>
        <taxon>Bacteroidota</taxon>
        <taxon>Sphingobacteriia</taxon>
        <taxon>Sphingobacteriales</taxon>
        <taxon>Sphingobacteriaceae</taxon>
        <taxon>Pedobacter</taxon>
    </lineage>
</organism>
<keyword evidence="1" id="KW-0560">Oxidoreductase</keyword>
<dbReference type="GO" id="GO:0010181">
    <property type="term" value="F:FMN binding"/>
    <property type="evidence" value="ECO:0007669"/>
    <property type="project" value="TreeGrafter"/>
</dbReference>
<reference evidence="3 4" key="1">
    <citation type="submission" date="2016-10" db="EMBL/GenBank/DDBJ databases">
        <authorList>
            <person name="de Groot N.N."/>
        </authorList>
    </citation>
    <scope>NUCLEOTIDE SEQUENCE [LARGE SCALE GENOMIC DNA]</scope>
    <source>
        <strain evidence="3 4">ATCC 51969</strain>
    </source>
</reference>
<dbReference type="InterPro" id="IPR029039">
    <property type="entry name" value="Flavoprotein-like_sf"/>
</dbReference>
<dbReference type="Proteomes" id="UP000183129">
    <property type="component" value="Unassembled WGS sequence"/>
</dbReference>
<evidence type="ECO:0000259" key="2">
    <source>
        <dbReference type="Pfam" id="PF02525"/>
    </source>
</evidence>
<dbReference type="EMBL" id="FONS01000002">
    <property type="protein sequence ID" value="SFE78600.1"/>
    <property type="molecule type" value="Genomic_DNA"/>
</dbReference>
<sequence>MGNILILCSVCYLRVTLIDDITMKTLIIITHPTISESTMNKRWIEELLKFPEQYTVHQLYDAYPDENIDVQAEQRLVEQYDKIIFQFPYYWFNIPSLLKKWFDQVLTHGWAYGSKSGYRMKGKKIALAISLGVEEEELSTAGKYKYPLNELTRPFELSFEYVKADYQPAFAFYGLEFNVSDSHIELGVRSYMKFLTGF</sequence>
<evidence type="ECO:0000313" key="4">
    <source>
        <dbReference type="Proteomes" id="UP000183129"/>
    </source>
</evidence>
<dbReference type="Pfam" id="PF02525">
    <property type="entry name" value="Flavodoxin_2"/>
    <property type="match status" value="1"/>
</dbReference>
<dbReference type="STRING" id="34086.SAMN04488084_103125"/>
<evidence type="ECO:0000256" key="1">
    <source>
        <dbReference type="ARBA" id="ARBA00023002"/>
    </source>
</evidence>
<protein>
    <submittedName>
        <fullName evidence="3">Putative NADPH-quinone reductase (Modulator of drug activity B)</fullName>
    </submittedName>
</protein>
<dbReference type="AlphaFoldDB" id="A0A1I2DF64"/>